<feature type="binding site" evidence="5">
    <location>
        <position position="153"/>
    </location>
    <ligand>
        <name>Zn(2+)</name>
        <dbReference type="ChEBI" id="CHEBI:29105"/>
    </ligand>
</feature>
<keyword evidence="4 6" id="KW-0472">Membrane</keyword>
<feature type="transmembrane region" description="Helical" evidence="6">
    <location>
        <begin position="169"/>
        <end position="190"/>
    </location>
</feature>
<protein>
    <submittedName>
        <fullName evidence="7">Uncharacterized protein</fullName>
    </submittedName>
</protein>
<dbReference type="GO" id="GO:0009651">
    <property type="term" value="P:response to salt stress"/>
    <property type="evidence" value="ECO:0007669"/>
    <property type="project" value="EnsemblPlants"/>
</dbReference>
<dbReference type="OMA" id="WRTFRVC"/>
<dbReference type="GO" id="GO:0046872">
    <property type="term" value="F:metal ion binding"/>
    <property type="evidence" value="ECO:0007669"/>
    <property type="project" value="UniProtKB-KW"/>
</dbReference>
<evidence type="ECO:0000256" key="6">
    <source>
        <dbReference type="SAM" id="Phobius"/>
    </source>
</evidence>
<keyword evidence="2 6" id="KW-0812">Transmembrane</keyword>
<accession>U5CWK0</accession>
<feature type="transmembrane region" description="Helical" evidence="6">
    <location>
        <begin position="58"/>
        <end position="79"/>
    </location>
</feature>
<dbReference type="Pfam" id="PF03006">
    <property type="entry name" value="HlyIII"/>
    <property type="match status" value="1"/>
</dbReference>
<dbReference type="PANTHER" id="PTHR20855:SF115">
    <property type="entry name" value="HEPTAHELICAL TRANSMEMBRANE PROTEIN 1"/>
    <property type="match status" value="1"/>
</dbReference>
<gene>
    <name evidence="7" type="ORF">AMTR_s00033p00203190</name>
</gene>
<keyword evidence="5" id="KW-0479">Metal-binding</keyword>
<dbReference type="GO" id="GO:0016020">
    <property type="term" value="C:membrane"/>
    <property type="evidence" value="ECO:0007669"/>
    <property type="project" value="UniProtKB-SubCell"/>
</dbReference>
<sequence>MEEKKEGRKCKKKNLGLVNYEELPNYMKDNEYILHYYRVEWPLKEAFLSVFSWHNETLNVWTHFGGFFLFLGLTIMHLVEMPGVLELLSRIFWPLLLTSSKASYKFGNSTMTTALLQMPGPLVPVSGTQANRWPLFVFLGGSMFCLLTSSLCHLLCCHSQRLNHFLWRLDYGGISIMIVASFFPPIYYIFQCEPLFQVLYLSAISVMGILVVVTLLSPELSSPAFRKLRAMLFLAMGFSGIIPAVHALVVNWNEPLRFITLAYELAMAFFYGTGTFFYVSRVPEKWKPGSFDMAGHSHQIFHVFVVAGAIAHYDAAMIFLKWRDTVGCNQFQ</sequence>
<dbReference type="OrthoDB" id="529367at2759"/>
<dbReference type="GO" id="GO:0009725">
    <property type="term" value="P:response to hormone"/>
    <property type="evidence" value="ECO:0000318"/>
    <property type="project" value="GO_Central"/>
</dbReference>
<dbReference type="GO" id="GO:0009744">
    <property type="term" value="P:response to sucrose"/>
    <property type="evidence" value="ECO:0007669"/>
    <property type="project" value="EnsemblPlants"/>
</dbReference>
<evidence type="ECO:0000256" key="5">
    <source>
        <dbReference type="PIRSR" id="PIRSR604254-1"/>
    </source>
</evidence>
<feature type="transmembrane region" description="Helical" evidence="6">
    <location>
        <begin position="300"/>
        <end position="320"/>
    </location>
</feature>
<dbReference type="InterPro" id="IPR004254">
    <property type="entry name" value="AdipoR/HlyIII-related"/>
</dbReference>
<dbReference type="EMBL" id="KI392557">
    <property type="protein sequence ID" value="ERN14335.1"/>
    <property type="molecule type" value="Genomic_DNA"/>
</dbReference>
<dbReference type="STRING" id="13333.U5CWK0"/>
<dbReference type="eggNOG" id="KOG0748">
    <property type="taxonomic scope" value="Eukaryota"/>
</dbReference>
<proteinExistence type="predicted"/>
<feature type="binding site" evidence="5">
    <location>
        <position position="302"/>
    </location>
    <ligand>
        <name>Zn(2+)</name>
        <dbReference type="ChEBI" id="CHEBI:29105"/>
    </ligand>
</feature>
<dbReference type="Gramene" id="ERN14335">
    <property type="protein sequence ID" value="ERN14335"/>
    <property type="gene ID" value="AMTR_s00033p00203190"/>
</dbReference>
<evidence type="ECO:0000313" key="8">
    <source>
        <dbReference type="Proteomes" id="UP000017836"/>
    </source>
</evidence>
<dbReference type="AlphaFoldDB" id="U5CWK0"/>
<dbReference type="GO" id="GO:0038023">
    <property type="term" value="F:signaling receptor activity"/>
    <property type="evidence" value="ECO:0000318"/>
    <property type="project" value="GO_Central"/>
</dbReference>
<dbReference type="GO" id="GO:0009788">
    <property type="term" value="P:negative regulation of abscisic acid-activated signaling pathway"/>
    <property type="evidence" value="ECO:0007669"/>
    <property type="project" value="EnsemblPlants"/>
</dbReference>
<feature type="transmembrane region" description="Helical" evidence="6">
    <location>
        <begin position="228"/>
        <end position="249"/>
    </location>
</feature>
<keyword evidence="5" id="KW-0862">Zinc</keyword>
<evidence type="ECO:0000313" key="7">
    <source>
        <dbReference type="EMBL" id="ERN14335.1"/>
    </source>
</evidence>
<dbReference type="PANTHER" id="PTHR20855">
    <property type="entry name" value="ADIPOR/PROGESTIN RECEPTOR-RELATED"/>
    <property type="match status" value="1"/>
</dbReference>
<dbReference type="KEGG" id="atr:18442591"/>
<feature type="transmembrane region" description="Helical" evidence="6">
    <location>
        <begin position="133"/>
        <end position="157"/>
    </location>
</feature>
<evidence type="ECO:0000256" key="2">
    <source>
        <dbReference type="ARBA" id="ARBA00022692"/>
    </source>
</evidence>
<keyword evidence="3 6" id="KW-1133">Transmembrane helix</keyword>
<name>U5CWK0_AMBTC</name>
<feature type="binding site" evidence="5">
    <location>
        <position position="298"/>
    </location>
    <ligand>
        <name>Zn(2+)</name>
        <dbReference type="ChEBI" id="CHEBI:29105"/>
    </ligand>
</feature>
<keyword evidence="8" id="KW-1185">Reference proteome</keyword>
<comment type="subcellular location">
    <subcellularLocation>
        <location evidence="1">Membrane</location>
        <topology evidence="1">Multi-pass membrane protein</topology>
    </subcellularLocation>
</comment>
<evidence type="ECO:0000256" key="3">
    <source>
        <dbReference type="ARBA" id="ARBA00022989"/>
    </source>
</evidence>
<evidence type="ECO:0000256" key="1">
    <source>
        <dbReference type="ARBA" id="ARBA00004141"/>
    </source>
</evidence>
<evidence type="ECO:0000256" key="4">
    <source>
        <dbReference type="ARBA" id="ARBA00023136"/>
    </source>
</evidence>
<dbReference type="HOGENOM" id="CLU_023075_4_0_1"/>
<organism evidence="7 8">
    <name type="scientific">Amborella trichopoda</name>
    <dbReference type="NCBI Taxonomy" id="13333"/>
    <lineage>
        <taxon>Eukaryota</taxon>
        <taxon>Viridiplantae</taxon>
        <taxon>Streptophyta</taxon>
        <taxon>Embryophyta</taxon>
        <taxon>Tracheophyta</taxon>
        <taxon>Spermatophyta</taxon>
        <taxon>Magnoliopsida</taxon>
        <taxon>Amborellales</taxon>
        <taxon>Amborellaceae</taxon>
        <taxon>Amborella</taxon>
    </lineage>
</organism>
<reference evidence="8" key="1">
    <citation type="journal article" date="2013" name="Science">
        <title>The Amborella genome and the evolution of flowering plants.</title>
        <authorList>
            <consortium name="Amborella Genome Project"/>
        </authorList>
    </citation>
    <scope>NUCLEOTIDE SEQUENCE [LARGE SCALE GENOMIC DNA]</scope>
</reference>
<feature type="transmembrane region" description="Helical" evidence="6">
    <location>
        <begin position="261"/>
        <end position="279"/>
    </location>
</feature>
<dbReference type="Proteomes" id="UP000017836">
    <property type="component" value="Unassembled WGS sequence"/>
</dbReference>
<feature type="transmembrane region" description="Helical" evidence="6">
    <location>
        <begin position="196"/>
        <end position="216"/>
    </location>
</feature>